<dbReference type="HAMAP" id="MF_03111">
    <property type="entry name" value="Coq4"/>
    <property type="match status" value="1"/>
</dbReference>
<evidence type="ECO:0000256" key="3">
    <source>
        <dbReference type="ARBA" id="ARBA00023128"/>
    </source>
</evidence>
<comment type="cofactor">
    <cofactor evidence="7">
        <name>Zn(2+)</name>
        <dbReference type="ChEBI" id="CHEBI:29105"/>
    </cofactor>
</comment>
<feature type="binding site" evidence="7">
    <location>
        <position position="185"/>
    </location>
    <ligand>
        <name>Zn(2+)</name>
        <dbReference type="ChEBI" id="CHEBI:29105"/>
    </ligand>
</feature>
<dbReference type="EMBL" id="PGCJ01000002">
    <property type="protein sequence ID" value="PLW58649.1"/>
    <property type="molecule type" value="Genomic_DNA"/>
</dbReference>
<feature type="binding site" evidence="7">
    <location>
        <position position="181"/>
    </location>
    <ligand>
        <name>Zn(2+)</name>
        <dbReference type="ChEBI" id="CHEBI:29105"/>
    </ligand>
</feature>
<evidence type="ECO:0000313" key="11">
    <source>
        <dbReference type="EMBL" id="PLW58649.1"/>
    </source>
</evidence>
<evidence type="ECO:0000256" key="7">
    <source>
        <dbReference type="HAMAP-Rule" id="MF_03111"/>
    </source>
</evidence>
<evidence type="ECO:0000313" key="12">
    <source>
        <dbReference type="Proteomes" id="UP000235388"/>
    </source>
</evidence>
<comment type="subunit">
    <text evidence="7">Component of a multi-subunit COQ enzyme complex, composed of at least COQ3, COQ4, COQ5, COQ6, COQ7 and COQ9.</text>
</comment>
<feature type="compositionally biased region" description="Polar residues" evidence="8">
    <location>
        <begin position="36"/>
        <end position="54"/>
    </location>
</feature>
<dbReference type="GO" id="GO:0120539">
    <property type="term" value="F:4-hydroxy-3-methoxy-5-polyprenylbenzoate decarboxylase activity"/>
    <property type="evidence" value="ECO:0007669"/>
    <property type="project" value="UniProtKB-EC"/>
</dbReference>
<evidence type="ECO:0000256" key="1">
    <source>
        <dbReference type="ARBA" id="ARBA00022688"/>
    </source>
</evidence>
<dbReference type="OrthoDB" id="4249at2759"/>
<feature type="binding site" evidence="7">
    <location>
        <position position="182"/>
    </location>
    <ligand>
        <name>Zn(2+)</name>
        <dbReference type="ChEBI" id="CHEBI:29105"/>
    </ligand>
</feature>
<dbReference type="InterPro" id="IPR027540">
    <property type="entry name" value="Coq4_euk"/>
</dbReference>
<dbReference type="STRING" id="200324.A0A2N5SL15"/>
<dbReference type="AlphaFoldDB" id="A0A2N5SL15"/>
<dbReference type="EMBL" id="PGCJ01000935">
    <property type="protein sequence ID" value="PLW13925.1"/>
    <property type="molecule type" value="Genomic_DNA"/>
</dbReference>
<sequence length="293" mass="32961">MARSLAHPFRIFSRRPTSLSAATSSYPGAGGHLRGLSNQTTTSTTSAEEDQTTSFSKNHVKLNGFQRGFLAVGSAIASLNNPHRADMIAVLSETTGGPFLSRLRDQMLHDEGGRRLLKYRPAINTSSIDLAYLDALPLGSFGKEYCEWLRWCNVSPDTREPVRFIDSPELAYVMQRYRECHDFYHVVTGPFPVNISGEIVVKWIELANMGLPVAGLSAVFGPLRISNSQKRADLLRTYVPWALRMGSSCKPLICVEWEKYWETPLQQLKAQLNISEPPVDFKAWMDRHRRQTS</sequence>
<comment type="subcellular location">
    <subcellularLocation>
        <location evidence="7">Mitochondrion inner membrane</location>
        <topology evidence="7">Peripheral membrane protein</topology>
        <orientation evidence="7">Matrix side</orientation>
    </subcellularLocation>
</comment>
<comment type="catalytic activity">
    <reaction evidence="7">
        <text>a 4-hydroxy-3-methoxy-5-(all-trans-polyprenyl)benzoate + H(+) = a 2-methoxy-6-(all-trans-polyprenyl)phenol + CO2</text>
        <dbReference type="Rhea" id="RHEA:81179"/>
        <dbReference type="Rhea" id="RHEA-COMP:9551"/>
        <dbReference type="Rhea" id="RHEA-COMP:10931"/>
        <dbReference type="ChEBI" id="CHEBI:15378"/>
        <dbReference type="ChEBI" id="CHEBI:16526"/>
        <dbReference type="ChEBI" id="CHEBI:62731"/>
        <dbReference type="ChEBI" id="CHEBI:84443"/>
        <dbReference type="EC" id="4.1.1.130"/>
    </reaction>
</comment>
<dbReference type="Pfam" id="PF05019">
    <property type="entry name" value="Coq4"/>
    <property type="match status" value="1"/>
</dbReference>
<keyword evidence="4 7" id="KW-0472">Membrane</keyword>
<evidence type="ECO:0000256" key="6">
    <source>
        <dbReference type="ARBA" id="ARBA00081568"/>
    </source>
</evidence>
<proteinExistence type="inferred from homology"/>
<evidence type="ECO:0000313" key="13">
    <source>
        <dbReference type="Proteomes" id="UP000235392"/>
    </source>
</evidence>
<comment type="pathway">
    <text evidence="7">Cofactor biosynthesis; ubiquinone biosynthesis.</text>
</comment>
<dbReference type="GO" id="GO:0008270">
    <property type="term" value="F:zinc ion binding"/>
    <property type="evidence" value="ECO:0007669"/>
    <property type="project" value="UniProtKB-UniRule"/>
</dbReference>
<dbReference type="GO" id="GO:0031314">
    <property type="term" value="C:extrinsic component of mitochondrial inner membrane"/>
    <property type="evidence" value="ECO:0007669"/>
    <property type="project" value="UniProtKB-UniRule"/>
</dbReference>
<comment type="caution">
    <text evidence="9">The sequence shown here is derived from an EMBL/GenBank/DDBJ whole genome shotgun (WGS) entry which is preliminary data.</text>
</comment>
<feature type="region of interest" description="Disordered" evidence="8">
    <location>
        <begin position="20"/>
        <end position="54"/>
    </location>
</feature>
<dbReference type="PANTHER" id="PTHR12922">
    <property type="entry name" value="UBIQUINONE BIOSYNTHESIS PROTEIN"/>
    <property type="match status" value="1"/>
</dbReference>
<dbReference type="Proteomes" id="UP000235392">
    <property type="component" value="Unassembled WGS sequence"/>
</dbReference>
<evidence type="ECO:0000256" key="5">
    <source>
        <dbReference type="ARBA" id="ARBA00023239"/>
    </source>
</evidence>
<dbReference type="InterPro" id="IPR007715">
    <property type="entry name" value="Coq4"/>
</dbReference>
<feature type="binding site" evidence="7">
    <location>
        <position position="198"/>
    </location>
    <ligand>
        <name>Zn(2+)</name>
        <dbReference type="ChEBI" id="CHEBI:29105"/>
    </ligand>
</feature>
<dbReference type="PANTHER" id="PTHR12922:SF7">
    <property type="entry name" value="UBIQUINONE BIOSYNTHESIS PROTEIN COQ4 HOMOLOG, MITOCHONDRIAL"/>
    <property type="match status" value="1"/>
</dbReference>
<comment type="function">
    <text evidence="7">Lyase that catalyzes the C1-decarboxylation of 4-hydroxy-3-methoxy-5-(all-trans-polyprenyl)benzoic acid into 2-methoxy-6-(all-trans-polyprenyl)phenol during ubiquinone biosynthesis.</text>
</comment>
<keyword evidence="5 7" id="KW-0456">Lyase</keyword>
<keyword evidence="12" id="KW-1185">Reference proteome</keyword>
<evidence type="ECO:0000256" key="4">
    <source>
        <dbReference type="ARBA" id="ARBA00023136"/>
    </source>
</evidence>
<keyword evidence="7" id="KW-0862">Zinc</keyword>
<name>A0A2N5SL15_9BASI</name>
<gene>
    <name evidence="7" type="primary">COQ4</name>
    <name evidence="11" type="ORF">PCANC_00118</name>
    <name evidence="9" type="ORF">PCANC_20276</name>
    <name evidence="10" type="ORF">PCASD_12948</name>
</gene>
<evidence type="ECO:0000313" key="10">
    <source>
        <dbReference type="EMBL" id="PLW34762.1"/>
    </source>
</evidence>
<protein>
    <recommendedName>
        <fullName evidence="6">4-hydroxy-3-methoxy-5-polyprenylbenzoate decarboxylase</fullName>
    </recommendedName>
</protein>
<evidence type="ECO:0000256" key="2">
    <source>
        <dbReference type="ARBA" id="ARBA00022792"/>
    </source>
</evidence>
<reference evidence="12 13" key="1">
    <citation type="submission" date="2017-11" db="EMBL/GenBank/DDBJ databases">
        <title>De novo assembly and phasing of dikaryotic genomes from two isolates of Puccinia coronata f. sp. avenae, the causal agent of oat crown rust.</title>
        <authorList>
            <person name="Miller M.E."/>
            <person name="Zhang Y."/>
            <person name="Omidvar V."/>
            <person name="Sperschneider J."/>
            <person name="Schwessinger B."/>
            <person name="Raley C."/>
            <person name="Palmer J.M."/>
            <person name="Garnica D."/>
            <person name="Upadhyaya N."/>
            <person name="Rathjen J."/>
            <person name="Taylor J.M."/>
            <person name="Park R.F."/>
            <person name="Dodds P.N."/>
            <person name="Hirsch C.D."/>
            <person name="Kianian S.F."/>
            <person name="Figueroa M."/>
        </authorList>
    </citation>
    <scope>NUCLEOTIDE SEQUENCE [LARGE SCALE GENOMIC DNA]</scope>
    <source>
        <strain evidence="9">12NC29</strain>
        <strain evidence="10">12SD80</strain>
    </source>
</reference>
<dbReference type="UniPathway" id="UPA00232"/>
<keyword evidence="7" id="KW-0479">Metal-binding</keyword>
<dbReference type="Proteomes" id="UP000235388">
    <property type="component" value="Unassembled WGS sequence"/>
</dbReference>
<dbReference type="EMBL" id="PGCI01000191">
    <property type="protein sequence ID" value="PLW34762.1"/>
    <property type="molecule type" value="Genomic_DNA"/>
</dbReference>
<evidence type="ECO:0000256" key="8">
    <source>
        <dbReference type="SAM" id="MobiDB-lite"/>
    </source>
</evidence>
<evidence type="ECO:0000313" key="9">
    <source>
        <dbReference type="EMBL" id="PLW13925.1"/>
    </source>
</evidence>
<keyword evidence="2 7" id="KW-0999">Mitochondrion inner membrane</keyword>
<keyword evidence="3 7" id="KW-0496">Mitochondrion</keyword>
<comment type="similarity">
    <text evidence="7">Belongs to the COQ4 family.</text>
</comment>
<accession>A0A2N5SL15</accession>
<organism evidence="9 12">
    <name type="scientific">Puccinia coronata f. sp. avenae</name>
    <dbReference type="NCBI Taxonomy" id="200324"/>
    <lineage>
        <taxon>Eukaryota</taxon>
        <taxon>Fungi</taxon>
        <taxon>Dikarya</taxon>
        <taxon>Basidiomycota</taxon>
        <taxon>Pucciniomycotina</taxon>
        <taxon>Pucciniomycetes</taxon>
        <taxon>Pucciniales</taxon>
        <taxon>Pucciniaceae</taxon>
        <taxon>Puccinia</taxon>
    </lineage>
</organism>
<keyword evidence="1 7" id="KW-0831">Ubiquinone biosynthesis</keyword>